<gene>
    <name evidence="10" type="ORF">QX51_18605</name>
</gene>
<keyword evidence="4 8" id="KW-1003">Cell membrane</keyword>
<dbReference type="RefSeq" id="WP_039681396.1">
    <property type="nucleotide sequence ID" value="NZ_JWHR01000161.1"/>
</dbReference>
<evidence type="ECO:0000256" key="3">
    <source>
        <dbReference type="ARBA" id="ARBA00022448"/>
    </source>
</evidence>
<evidence type="ECO:0000313" key="10">
    <source>
        <dbReference type="EMBL" id="KHS55592.1"/>
    </source>
</evidence>
<keyword evidence="6 9" id="KW-1133">Transmembrane helix</keyword>
<evidence type="ECO:0000256" key="4">
    <source>
        <dbReference type="ARBA" id="ARBA00022475"/>
    </source>
</evidence>
<feature type="transmembrane region" description="Helical" evidence="9">
    <location>
        <begin position="169"/>
        <end position="193"/>
    </location>
</feature>
<keyword evidence="11" id="KW-1185">Reference proteome</keyword>
<dbReference type="Proteomes" id="UP000031189">
    <property type="component" value="Unassembled WGS sequence"/>
</dbReference>
<dbReference type="InterPro" id="IPR025720">
    <property type="entry name" value="RibU"/>
</dbReference>
<evidence type="ECO:0000256" key="2">
    <source>
        <dbReference type="ARBA" id="ARBA00005540"/>
    </source>
</evidence>
<evidence type="ECO:0000256" key="7">
    <source>
        <dbReference type="ARBA" id="ARBA00023136"/>
    </source>
</evidence>
<sequence>MQNAARKPGLSSTKTIAKVGILSAIAYVLMFISVPLPIFPSFLKIDVSDIPAIFGGMSLGPMAGLVIVVVKNFLQGITASTTGGVGEFANVVIGGSYVLMICLFYRKFKSTKGVLFGGLIGIIAMTIVGCIVNYYIMMPLYATVYGMPLEQIVQMGTVINPRVTDLFTFVIWMIAPFNIVKAGLMTIVTLLLFKKMEKLLSK</sequence>
<dbReference type="GO" id="GO:0032217">
    <property type="term" value="F:riboflavin transmembrane transporter activity"/>
    <property type="evidence" value="ECO:0007669"/>
    <property type="project" value="UniProtKB-UniRule"/>
</dbReference>
<dbReference type="PIRSF" id="PIRSF037778">
    <property type="entry name" value="UCP037778_transp_RibU"/>
    <property type="match status" value="1"/>
</dbReference>
<protein>
    <recommendedName>
        <fullName evidence="8">Riboflavin transporter</fullName>
    </recommendedName>
</protein>
<comment type="caution">
    <text evidence="10">The sequence shown here is derived from an EMBL/GenBank/DDBJ whole genome shotgun (WGS) entry which is preliminary data.</text>
</comment>
<evidence type="ECO:0000256" key="9">
    <source>
        <dbReference type="SAM" id="Phobius"/>
    </source>
</evidence>
<name>A0A0B3VZT9_9FIRM</name>
<dbReference type="GO" id="GO:0005886">
    <property type="term" value="C:plasma membrane"/>
    <property type="evidence" value="ECO:0007669"/>
    <property type="project" value="UniProtKB-SubCell"/>
</dbReference>
<evidence type="ECO:0000313" key="11">
    <source>
        <dbReference type="Proteomes" id="UP000031189"/>
    </source>
</evidence>
<dbReference type="InterPro" id="IPR024529">
    <property type="entry name" value="ECF_trnsprt_substrate-spec"/>
</dbReference>
<dbReference type="EMBL" id="JWHR01000161">
    <property type="protein sequence ID" value="KHS55592.1"/>
    <property type="molecule type" value="Genomic_DNA"/>
</dbReference>
<proteinExistence type="inferred from homology"/>
<accession>A0A0B3VZT9</accession>
<dbReference type="PANTHER" id="PTHR38438:SF1">
    <property type="entry name" value="RIBOFLAVIN TRANSPORTER RIBU"/>
    <property type="match status" value="1"/>
</dbReference>
<feature type="transmembrane region" description="Helical" evidence="9">
    <location>
        <begin position="113"/>
        <end position="136"/>
    </location>
</feature>
<dbReference type="Pfam" id="PF12822">
    <property type="entry name" value="ECF_trnsprt"/>
    <property type="match status" value="1"/>
</dbReference>
<comment type="similarity">
    <text evidence="2 8">Belongs to the prokaryotic riboflavin transporter (P-RFT) (TC 2.A.87) family.</text>
</comment>
<evidence type="ECO:0000256" key="5">
    <source>
        <dbReference type="ARBA" id="ARBA00022692"/>
    </source>
</evidence>
<evidence type="ECO:0000256" key="1">
    <source>
        <dbReference type="ARBA" id="ARBA00004651"/>
    </source>
</evidence>
<feature type="transmembrane region" description="Helical" evidence="9">
    <location>
        <begin position="50"/>
        <end position="68"/>
    </location>
</feature>
<reference evidence="10 11" key="1">
    <citation type="submission" date="2014-12" db="EMBL/GenBank/DDBJ databases">
        <title>Draft genome sequence of Terrisporobacter sp. 08-306576, isolated from the blood culture of a bacteremia patient.</title>
        <authorList>
            <person name="Lund L.C."/>
            <person name="Sydenham T.V."/>
            <person name="Hogh S.V."/>
            <person name="Skov M.N."/>
            <person name="Kemp M."/>
            <person name="Justesen U.S."/>
        </authorList>
    </citation>
    <scope>NUCLEOTIDE SEQUENCE [LARGE SCALE GENOMIC DNA]</scope>
    <source>
        <strain evidence="10 11">08-306576</strain>
    </source>
</reference>
<dbReference type="STRING" id="1577792.QX51_18605"/>
<keyword evidence="7 8" id="KW-0472">Membrane</keyword>
<dbReference type="OrthoDB" id="9809216at2"/>
<keyword evidence="3 8" id="KW-0813">Transport</keyword>
<dbReference type="AlphaFoldDB" id="A0A0B3VZT9"/>
<organism evidence="10 11">
    <name type="scientific">Terrisporobacter othiniensis</name>
    <dbReference type="NCBI Taxonomy" id="1577792"/>
    <lineage>
        <taxon>Bacteria</taxon>
        <taxon>Bacillati</taxon>
        <taxon>Bacillota</taxon>
        <taxon>Clostridia</taxon>
        <taxon>Peptostreptococcales</taxon>
        <taxon>Peptostreptococcaceae</taxon>
        <taxon>Terrisporobacter</taxon>
    </lineage>
</organism>
<evidence type="ECO:0000256" key="8">
    <source>
        <dbReference type="PIRNR" id="PIRNR037778"/>
    </source>
</evidence>
<keyword evidence="5 9" id="KW-0812">Transmembrane</keyword>
<comment type="function">
    <text evidence="8">Probably a riboflavin-binding protein that interacts with the energy-coupling factor (ECF) ABC-transporter complex.</text>
</comment>
<dbReference type="Gene3D" id="1.10.1760.20">
    <property type="match status" value="1"/>
</dbReference>
<dbReference type="PANTHER" id="PTHR38438">
    <property type="entry name" value="RIBOFLAVIN TRANSPORTER RIBU"/>
    <property type="match status" value="1"/>
</dbReference>
<evidence type="ECO:0000256" key="6">
    <source>
        <dbReference type="ARBA" id="ARBA00022989"/>
    </source>
</evidence>
<feature type="transmembrane region" description="Helical" evidence="9">
    <location>
        <begin position="20"/>
        <end position="43"/>
    </location>
</feature>
<comment type="subcellular location">
    <subcellularLocation>
        <location evidence="1">Cell membrane</location>
        <topology evidence="1">Multi-pass membrane protein</topology>
    </subcellularLocation>
</comment>